<dbReference type="Proteomes" id="UP001597227">
    <property type="component" value="Unassembled WGS sequence"/>
</dbReference>
<feature type="transmembrane region" description="Helical" evidence="1">
    <location>
        <begin position="36"/>
        <end position="55"/>
    </location>
</feature>
<protein>
    <submittedName>
        <fullName evidence="2">Uncharacterized protein</fullName>
    </submittedName>
</protein>
<evidence type="ECO:0000313" key="3">
    <source>
        <dbReference type="Proteomes" id="UP001597227"/>
    </source>
</evidence>
<dbReference type="EMBL" id="JBHUEK010000017">
    <property type="protein sequence ID" value="MFD1779134.1"/>
    <property type="molecule type" value="Genomic_DNA"/>
</dbReference>
<proteinExistence type="predicted"/>
<comment type="caution">
    <text evidence="2">The sequence shown here is derived from an EMBL/GenBank/DDBJ whole genome shotgun (WGS) entry which is preliminary data.</text>
</comment>
<keyword evidence="1" id="KW-0812">Transmembrane</keyword>
<evidence type="ECO:0000256" key="1">
    <source>
        <dbReference type="SAM" id="Phobius"/>
    </source>
</evidence>
<feature type="transmembrane region" description="Helical" evidence="1">
    <location>
        <begin position="12"/>
        <end position="30"/>
    </location>
</feature>
<keyword evidence="1" id="KW-0472">Membrane</keyword>
<gene>
    <name evidence="2" type="ORF">ACFSFW_10685</name>
</gene>
<keyword evidence="1" id="KW-1133">Transmembrane helix</keyword>
<name>A0ABW4MND4_9BACI</name>
<sequence length="72" mass="8324">MKGNRVKKQLIMGFILFGIFIISGSIQIIFSPSNFVRVVWLFIVILSSLSLGAFIREFYILKKNSIEEDLKR</sequence>
<accession>A0ABW4MND4</accession>
<keyword evidence="3" id="KW-1185">Reference proteome</keyword>
<dbReference type="RefSeq" id="WP_388037946.1">
    <property type="nucleotide sequence ID" value="NZ_JBHUEK010000017.1"/>
</dbReference>
<organism evidence="2 3">
    <name type="scientific">Fredinandcohnia salidurans</name>
    <dbReference type="NCBI Taxonomy" id="2595041"/>
    <lineage>
        <taxon>Bacteria</taxon>
        <taxon>Bacillati</taxon>
        <taxon>Bacillota</taxon>
        <taxon>Bacilli</taxon>
        <taxon>Bacillales</taxon>
        <taxon>Bacillaceae</taxon>
        <taxon>Fredinandcohnia</taxon>
    </lineage>
</organism>
<evidence type="ECO:0000313" key="2">
    <source>
        <dbReference type="EMBL" id="MFD1779134.1"/>
    </source>
</evidence>
<reference evidence="3" key="1">
    <citation type="journal article" date="2019" name="Int. J. Syst. Evol. Microbiol.">
        <title>The Global Catalogue of Microorganisms (GCM) 10K type strain sequencing project: providing services to taxonomists for standard genome sequencing and annotation.</title>
        <authorList>
            <consortium name="The Broad Institute Genomics Platform"/>
            <consortium name="The Broad Institute Genome Sequencing Center for Infectious Disease"/>
            <person name="Wu L."/>
            <person name="Ma J."/>
        </authorList>
    </citation>
    <scope>NUCLEOTIDE SEQUENCE [LARGE SCALE GENOMIC DNA]</scope>
    <source>
        <strain evidence="3">CCUG 15531</strain>
    </source>
</reference>